<dbReference type="HAMAP" id="MF_00917">
    <property type="entry name" value="QueE"/>
    <property type="match status" value="1"/>
</dbReference>
<organism evidence="3">
    <name type="scientific">marine metagenome</name>
    <dbReference type="NCBI Taxonomy" id="408172"/>
    <lineage>
        <taxon>unclassified sequences</taxon>
        <taxon>metagenomes</taxon>
        <taxon>ecological metagenomes</taxon>
    </lineage>
</organism>
<dbReference type="InterPro" id="IPR013785">
    <property type="entry name" value="Aldolase_TIM"/>
</dbReference>
<keyword evidence="1" id="KW-0004">4Fe-4S</keyword>
<reference evidence="3" key="1">
    <citation type="submission" date="2018-05" db="EMBL/GenBank/DDBJ databases">
        <authorList>
            <person name="Lanie J.A."/>
            <person name="Ng W.-L."/>
            <person name="Kazmierczak K.M."/>
            <person name="Andrzejewski T.M."/>
            <person name="Davidsen T.M."/>
            <person name="Wayne K.J."/>
            <person name="Tettelin H."/>
            <person name="Glass J.I."/>
            <person name="Rusch D."/>
            <person name="Podicherti R."/>
            <person name="Tsui H.-C.T."/>
            <person name="Winkler M.E."/>
        </authorList>
    </citation>
    <scope>NUCLEOTIDE SEQUENCE</scope>
</reference>
<gene>
    <name evidence="3" type="ORF">METZ01_LOCUS215741</name>
</gene>
<dbReference type="GO" id="GO:0016829">
    <property type="term" value="F:lyase activity"/>
    <property type="evidence" value="ECO:0007669"/>
    <property type="project" value="UniProtKB-KW"/>
</dbReference>
<dbReference type="GO" id="GO:0051539">
    <property type="term" value="F:4 iron, 4 sulfur cluster binding"/>
    <property type="evidence" value="ECO:0007669"/>
    <property type="project" value="UniProtKB-KW"/>
</dbReference>
<dbReference type="PANTHER" id="PTHR42836">
    <property type="entry name" value="7-CARBOXY-7-DEAZAGUANINE SYNTHASE"/>
    <property type="match status" value="1"/>
</dbReference>
<accession>A0A382FL94</accession>
<proteinExistence type="inferred from homology"/>
<dbReference type="Gene3D" id="3.20.20.70">
    <property type="entry name" value="Aldolase class I"/>
    <property type="match status" value="1"/>
</dbReference>
<evidence type="ECO:0008006" key="4">
    <source>
        <dbReference type="Google" id="ProtNLM"/>
    </source>
</evidence>
<dbReference type="InterPro" id="IPR024924">
    <property type="entry name" value="7-CO-7-deazaguanine_synth-like"/>
</dbReference>
<keyword evidence="2" id="KW-0456">Lyase</keyword>
<keyword evidence="1" id="KW-0479">Metal-binding</keyword>
<name>A0A382FL94_9ZZZZ</name>
<keyword evidence="1" id="KW-0411">Iron-sulfur</keyword>
<dbReference type="AlphaFoldDB" id="A0A382FL94"/>
<evidence type="ECO:0000313" key="3">
    <source>
        <dbReference type="EMBL" id="SVB62887.1"/>
    </source>
</evidence>
<sequence length="314" mass="35697">MSKLRYSELFYSLQGEGRYVGVPSVFLRLFGCNFECTGFGQDRERSKWIPYDQMPHQQDHPGVTSIEELPVPHVGCDSSFSWGNKWGHLASNDEIEVIIQKMSELTNWYGEKNLATMSGGLSSCFLQDDGVHLVITGGEPLLKGFQQGVFDLMTHPDLKTRFVTIETNGTQIFSPYDYCKDGYMFPDHHRKFGVNKNAGMTFSVSPKLSNSGELWEEAIRPEALASYNAWPHSFLYLKFVVRDEDDMSEVEEAVRTYDHARVNIDAVYLMPETGTTPLLTPSDTEYNVAQLALKYGYKYSPRLQINLFGNEWGT</sequence>
<evidence type="ECO:0000256" key="2">
    <source>
        <dbReference type="ARBA" id="ARBA00023239"/>
    </source>
</evidence>
<evidence type="ECO:0000256" key="1">
    <source>
        <dbReference type="ARBA" id="ARBA00022485"/>
    </source>
</evidence>
<dbReference type="PANTHER" id="PTHR42836:SF1">
    <property type="entry name" value="7-CARBOXY-7-DEAZAGUANINE SYNTHASE"/>
    <property type="match status" value="1"/>
</dbReference>
<keyword evidence="1" id="KW-0408">Iron</keyword>
<protein>
    <recommendedName>
        <fullName evidence="4">Radical SAM core domain-containing protein</fullName>
    </recommendedName>
</protein>
<dbReference type="EMBL" id="UINC01050201">
    <property type="protein sequence ID" value="SVB62887.1"/>
    <property type="molecule type" value="Genomic_DNA"/>
</dbReference>